<accession>A0A6B3LVV0</accession>
<dbReference type="AlphaFoldDB" id="A0A6B3LVV0"/>
<sequence>MKVFFTAICCLLTFAAAAQKNFVRGYYITATGDTVQSYIDDRNWIKNPDQIRIADSPGSSTFTTLSASDIKGFGLSTGDVFVSEVVQIDKSKENLNQMNIGDAPIVVTDTVFLRVLVKGKLNLLFVEDENSKKHFYLQKENAQPEELVIHKKVMMVNGKKVISSTPAYKDLLNRHLQDCPEAARRISTTQLQTGMLTKLFTNYNACFASADEKQYVAKSEKIIYKLGAVAGLSPSSLIVQELEEKYSLNNNGLANSYTIGLSLNAVLPRASRRWSVYNEVAWKYFQMTGEHESRSGIGQYKHETFDVKMGYIGLNTMLRYQLPLATIRPYVTVGIANNFNLIDESTVETFSRSFTIEKTTNGPFMTPTRKYEQALLIGAGVETGKFNAGLRLEYGNGMSSFSTVRTIRSTFNILLGYSFN</sequence>
<proteinExistence type="predicted"/>
<dbReference type="Proteomes" id="UP000474777">
    <property type="component" value="Unassembled WGS sequence"/>
</dbReference>
<organism evidence="2 3">
    <name type="scientific">Pontibacter burrus</name>
    <dbReference type="NCBI Taxonomy" id="2704466"/>
    <lineage>
        <taxon>Bacteria</taxon>
        <taxon>Pseudomonadati</taxon>
        <taxon>Bacteroidota</taxon>
        <taxon>Cytophagia</taxon>
        <taxon>Cytophagales</taxon>
        <taxon>Hymenobacteraceae</taxon>
        <taxon>Pontibacter</taxon>
    </lineage>
</organism>
<dbReference type="EMBL" id="JAAGWD010000003">
    <property type="protein sequence ID" value="NEM97561.1"/>
    <property type="molecule type" value="Genomic_DNA"/>
</dbReference>
<keyword evidence="3" id="KW-1185">Reference proteome</keyword>
<name>A0A6B3LVV0_9BACT</name>
<feature type="signal peptide" evidence="1">
    <location>
        <begin position="1"/>
        <end position="18"/>
    </location>
</feature>
<dbReference type="RefSeq" id="WP_163914067.1">
    <property type="nucleotide sequence ID" value="NZ_JAAGWD010000003.1"/>
</dbReference>
<evidence type="ECO:0000313" key="3">
    <source>
        <dbReference type="Proteomes" id="UP000474777"/>
    </source>
</evidence>
<comment type="caution">
    <text evidence="2">The sequence shown here is derived from an EMBL/GenBank/DDBJ whole genome shotgun (WGS) entry which is preliminary data.</text>
</comment>
<protein>
    <submittedName>
        <fullName evidence="2">Autotransporter outer membrane beta-barrel domain-containing protein</fullName>
    </submittedName>
</protein>
<evidence type="ECO:0000313" key="2">
    <source>
        <dbReference type="EMBL" id="NEM97561.1"/>
    </source>
</evidence>
<keyword evidence="1" id="KW-0732">Signal</keyword>
<reference evidence="2 3" key="1">
    <citation type="submission" date="2020-02" db="EMBL/GenBank/DDBJ databases">
        <authorList>
            <person name="Kim M.K."/>
        </authorList>
    </citation>
    <scope>NUCLEOTIDE SEQUENCE [LARGE SCALE GENOMIC DNA]</scope>
    <source>
        <strain evidence="2 3">BT327</strain>
    </source>
</reference>
<gene>
    <name evidence="2" type="ORF">GXP69_07635</name>
</gene>
<feature type="chain" id="PRO_5025614597" evidence="1">
    <location>
        <begin position="19"/>
        <end position="420"/>
    </location>
</feature>
<evidence type="ECO:0000256" key="1">
    <source>
        <dbReference type="SAM" id="SignalP"/>
    </source>
</evidence>